<feature type="non-terminal residue" evidence="1">
    <location>
        <position position="335"/>
    </location>
</feature>
<name>A0A5E4QYU5_9NEOP</name>
<evidence type="ECO:0000313" key="1">
    <source>
        <dbReference type="EMBL" id="VVD02271.1"/>
    </source>
</evidence>
<dbReference type="AlphaFoldDB" id="A0A5E4QYU5"/>
<reference evidence="1 2" key="1">
    <citation type="submission" date="2017-07" db="EMBL/GenBank/DDBJ databases">
        <authorList>
            <person name="Talla V."/>
            <person name="Backstrom N."/>
        </authorList>
    </citation>
    <scope>NUCLEOTIDE SEQUENCE [LARGE SCALE GENOMIC DNA]</scope>
</reference>
<proteinExistence type="predicted"/>
<sequence>MIVTWEQPWYQRTGHLTKKLPPLENKENFRSGKFSKEECDTVEQNWNKFIELFEIPNTPICLARWRNRKKRSNVPEEYVRRYVMEFLAQGLERNIYQVYHYFVSNYGNLHKNSYYSKLEEKVIETCLYHDPPNAVLYSSMVLSREKRGIQKKISKNGAYQEKQKATKWTLSLASKVLRSLMKHSGYSIEHLKDKTFPIEVWKKVSDDTDLKVPSLQSFWYYKLHVQLFLKQDIKIKKLRRKVLKLLNAYPYKVWPDIRWKELLHHFPDGMTSHFLYKISVGVCSKIKNYLKMPLCDVIQCGLRYLKQNRRLSDKRLKTLIMNDEGMLEVKRYNNE</sequence>
<dbReference type="Proteomes" id="UP000324832">
    <property type="component" value="Unassembled WGS sequence"/>
</dbReference>
<dbReference type="EMBL" id="FZQP02005933">
    <property type="protein sequence ID" value="VVD02271.1"/>
    <property type="molecule type" value="Genomic_DNA"/>
</dbReference>
<accession>A0A5E4QYU5</accession>
<keyword evidence="2" id="KW-1185">Reference proteome</keyword>
<organism evidence="1 2">
    <name type="scientific">Leptidea sinapis</name>
    <dbReference type="NCBI Taxonomy" id="189913"/>
    <lineage>
        <taxon>Eukaryota</taxon>
        <taxon>Metazoa</taxon>
        <taxon>Ecdysozoa</taxon>
        <taxon>Arthropoda</taxon>
        <taxon>Hexapoda</taxon>
        <taxon>Insecta</taxon>
        <taxon>Pterygota</taxon>
        <taxon>Neoptera</taxon>
        <taxon>Endopterygota</taxon>
        <taxon>Lepidoptera</taxon>
        <taxon>Glossata</taxon>
        <taxon>Ditrysia</taxon>
        <taxon>Papilionoidea</taxon>
        <taxon>Pieridae</taxon>
        <taxon>Dismorphiinae</taxon>
        <taxon>Leptidea</taxon>
    </lineage>
</organism>
<protein>
    <submittedName>
        <fullName evidence="1">Uncharacterized protein</fullName>
    </submittedName>
</protein>
<gene>
    <name evidence="1" type="ORF">LSINAPIS_LOCUS12528</name>
</gene>
<evidence type="ECO:0000313" key="2">
    <source>
        <dbReference type="Proteomes" id="UP000324832"/>
    </source>
</evidence>